<comment type="caution">
    <text evidence="7">The sequence shown here is derived from an EMBL/GenBank/DDBJ whole genome shotgun (WGS) entry which is preliminary data.</text>
</comment>
<keyword evidence="3" id="KW-0032">Aminotransferase</keyword>
<evidence type="ECO:0000256" key="5">
    <source>
        <dbReference type="SAM" id="SignalP"/>
    </source>
</evidence>
<dbReference type="STRING" id="3750.A0A498JKU1"/>
<evidence type="ECO:0000256" key="4">
    <source>
        <dbReference type="ARBA" id="ARBA00022898"/>
    </source>
</evidence>
<dbReference type="InterPro" id="IPR037029">
    <property type="entry name" value="Alliinase_N_sf"/>
</dbReference>
<dbReference type="SUPFAM" id="SSF53383">
    <property type="entry name" value="PLP-dependent transferases"/>
    <property type="match status" value="1"/>
</dbReference>
<organism evidence="7 8">
    <name type="scientific">Malus domestica</name>
    <name type="common">Apple</name>
    <name type="synonym">Pyrus malus</name>
    <dbReference type="NCBI Taxonomy" id="3750"/>
    <lineage>
        <taxon>Eukaryota</taxon>
        <taxon>Viridiplantae</taxon>
        <taxon>Streptophyta</taxon>
        <taxon>Embryophyta</taxon>
        <taxon>Tracheophyta</taxon>
        <taxon>Spermatophyta</taxon>
        <taxon>Magnoliopsida</taxon>
        <taxon>eudicotyledons</taxon>
        <taxon>Gunneridae</taxon>
        <taxon>Pentapetalae</taxon>
        <taxon>rosids</taxon>
        <taxon>fabids</taxon>
        <taxon>Rosales</taxon>
        <taxon>Rosaceae</taxon>
        <taxon>Amygdaloideae</taxon>
        <taxon>Maleae</taxon>
        <taxon>Malus</taxon>
    </lineage>
</organism>
<dbReference type="PANTHER" id="PTHR43795:SF22">
    <property type="entry name" value="TRYPTOPHAN AMINOTRANSFERASE-RELATED PROTEIN 2"/>
    <property type="match status" value="1"/>
</dbReference>
<dbReference type="Gene3D" id="3.40.640.10">
    <property type="entry name" value="Type I PLP-dependent aspartate aminotransferase-like (Major domain)"/>
    <property type="match status" value="1"/>
</dbReference>
<dbReference type="PANTHER" id="PTHR43795">
    <property type="entry name" value="BIFUNCTIONAL ASPARTATE AMINOTRANSFERASE AND GLUTAMATE/ASPARTATE-PREPHENATE AMINOTRANSFERASE-RELATED"/>
    <property type="match status" value="1"/>
</dbReference>
<evidence type="ECO:0000313" key="7">
    <source>
        <dbReference type="EMBL" id="RXH96190.1"/>
    </source>
</evidence>
<sequence length="245" mass="26926">MANFLGIFTVRNLLGLSLALNLSLVLRVVYESGKDGGPHGFSVEEQRGPSMADMGFGKEAQATQRTRLSASSSSSSSGQDVMDKVINLDHGDPTMYENYWQRMGERTTVVISGWQSMSYFSDVKNPCWFLEPEFAKQVVRLHNVVGNAVTNGRQIVVGTGSSQLFLAALYALAPKDGSEPMSVVSAAPYYSVTSLLTNKSRQSQMHYASVMKPHKHLSKKSMNNEIYSATSKWVYLPAKEEVVAP</sequence>
<dbReference type="GO" id="GO:0008483">
    <property type="term" value="F:transaminase activity"/>
    <property type="evidence" value="ECO:0007669"/>
    <property type="project" value="UniProtKB-KW"/>
</dbReference>
<comment type="subunit">
    <text evidence="2">Homodimer.</text>
</comment>
<evidence type="ECO:0000256" key="1">
    <source>
        <dbReference type="ARBA" id="ARBA00001933"/>
    </source>
</evidence>
<dbReference type="EMBL" id="RDQH01000332">
    <property type="protein sequence ID" value="RXH96190.1"/>
    <property type="molecule type" value="Genomic_DNA"/>
</dbReference>
<dbReference type="Proteomes" id="UP000290289">
    <property type="component" value="Chromosome 6"/>
</dbReference>
<dbReference type="Pfam" id="PF04864">
    <property type="entry name" value="Alliinase_C"/>
    <property type="match status" value="1"/>
</dbReference>
<feature type="chain" id="PRO_5019836055" description="Alliinase C-terminal domain-containing protein" evidence="5">
    <location>
        <begin position="20"/>
        <end position="245"/>
    </location>
</feature>
<dbReference type="InterPro" id="IPR015421">
    <property type="entry name" value="PyrdxlP-dep_Trfase_major"/>
</dbReference>
<feature type="domain" description="Alliinase C-terminal" evidence="6">
    <location>
        <begin position="86"/>
        <end position="210"/>
    </location>
</feature>
<keyword evidence="3" id="KW-0808">Transferase</keyword>
<protein>
    <recommendedName>
        <fullName evidence="6">Alliinase C-terminal domain-containing protein</fullName>
    </recommendedName>
</protein>
<evidence type="ECO:0000313" key="8">
    <source>
        <dbReference type="Proteomes" id="UP000290289"/>
    </source>
</evidence>
<accession>A0A498JKU1</accession>
<evidence type="ECO:0000256" key="2">
    <source>
        <dbReference type="ARBA" id="ARBA00011738"/>
    </source>
</evidence>
<dbReference type="InterPro" id="IPR050478">
    <property type="entry name" value="Ethylene_sulfur-biosynth"/>
</dbReference>
<evidence type="ECO:0000256" key="3">
    <source>
        <dbReference type="ARBA" id="ARBA00022576"/>
    </source>
</evidence>
<feature type="signal peptide" evidence="5">
    <location>
        <begin position="1"/>
        <end position="19"/>
    </location>
</feature>
<keyword evidence="5" id="KW-0732">Signal</keyword>
<proteinExistence type="predicted"/>
<dbReference type="Gene3D" id="2.10.25.30">
    <property type="entry name" value="EGF-like, alliinase"/>
    <property type="match status" value="1"/>
</dbReference>
<reference evidence="7 8" key="1">
    <citation type="submission" date="2018-10" db="EMBL/GenBank/DDBJ databases">
        <title>A high-quality apple genome assembly.</title>
        <authorList>
            <person name="Hu J."/>
        </authorList>
    </citation>
    <scope>NUCLEOTIDE SEQUENCE [LARGE SCALE GENOMIC DNA]</scope>
    <source>
        <strain evidence="8">cv. HFTH1</strain>
        <tissue evidence="7">Young leaf</tissue>
    </source>
</reference>
<evidence type="ECO:0000259" key="6">
    <source>
        <dbReference type="Pfam" id="PF04864"/>
    </source>
</evidence>
<gene>
    <name evidence="7" type="ORF">DVH24_008694</name>
</gene>
<keyword evidence="8" id="KW-1185">Reference proteome</keyword>
<dbReference type="InterPro" id="IPR015424">
    <property type="entry name" value="PyrdxlP-dep_Trfase"/>
</dbReference>
<dbReference type="InterPro" id="IPR006948">
    <property type="entry name" value="Alliinase_C"/>
</dbReference>
<dbReference type="GO" id="GO:0016846">
    <property type="term" value="F:carbon-sulfur lyase activity"/>
    <property type="evidence" value="ECO:0007669"/>
    <property type="project" value="InterPro"/>
</dbReference>
<dbReference type="AlphaFoldDB" id="A0A498JKU1"/>
<name>A0A498JKU1_MALDO</name>
<comment type="cofactor">
    <cofactor evidence="1">
        <name>pyridoxal 5'-phosphate</name>
        <dbReference type="ChEBI" id="CHEBI:597326"/>
    </cofactor>
</comment>
<dbReference type="GO" id="GO:0006520">
    <property type="term" value="P:amino acid metabolic process"/>
    <property type="evidence" value="ECO:0007669"/>
    <property type="project" value="TreeGrafter"/>
</dbReference>
<keyword evidence="4" id="KW-0663">Pyridoxal phosphate</keyword>